<name>A0A0A8UR47_LEGHA</name>
<evidence type="ECO:0000256" key="1">
    <source>
        <dbReference type="SAM" id="SignalP"/>
    </source>
</evidence>
<accession>A0A0A8UR47</accession>
<reference evidence="4" key="1">
    <citation type="submission" date="2014-09" db="EMBL/GenBank/DDBJ databases">
        <authorList>
            <person name="Gomez-Valero L."/>
        </authorList>
    </citation>
    <scope>NUCLEOTIDE SEQUENCE [LARGE SCALE GENOMIC DNA]</scope>
    <source>
        <strain evidence="4">ATCC35250</strain>
    </source>
</reference>
<dbReference type="Gene3D" id="3.30.1340.30">
    <property type="match status" value="1"/>
</dbReference>
<dbReference type="InterPro" id="IPR007055">
    <property type="entry name" value="BON_dom"/>
</dbReference>
<evidence type="ECO:0000313" key="3">
    <source>
        <dbReference type="EMBL" id="CEK11345.1"/>
    </source>
</evidence>
<gene>
    <name evidence="3" type="ORF">LHA_2326</name>
</gene>
<feature type="chain" id="PRO_5009754265" description="BON domain-containing protein" evidence="1">
    <location>
        <begin position="22"/>
        <end position="101"/>
    </location>
</feature>
<organism evidence="3 4">
    <name type="scientific">Legionella hackeliae</name>
    <dbReference type="NCBI Taxonomy" id="449"/>
    <lineage>
        <taxon>Bacteria</taxon>
        <taxon>Pseudomonadati</taxon>
        <taxon>Pseudomonadota</taxon>
        <taxon>Gammaproteobacteria</taxon>
        <taxon>Legionellales</taxon>
        <taxon>Legionellaceae</taxon>
        <taxon>Legionella</taxon>
    </lineage>
</organism>
<dbReference type="Pfam" id="PF04972">
    <property type="entry name" value="BON"/>
    <property type="match status" value="1"/>
</dbReference>
<dbReference type="Proteomes" id="UP000032803">
    <property type="component" value="Chromosome I"/>
</dbReference>
<dbReference type="EMBL" id="LN681225">
    <property type="protein sequence ID" value="CEK11345.1"/>
    <property type="molecule type" value="Genomic_DNA"/>
</dbReference>
<keyword evidence="4" id="KW-1185">Reference proteome</keyword>
<dbReference type="STRING" id="449.LHA_2326"/>
<dbReference type="PROSITE" id="PS51257">
    <property type="entry name" value="PROKAR_LIPOPROTEIN"/>
    <property type="match status" value="1"/>
</dbReference>
<evidence type="ECO:0000313" key="4">
    <source>
        <dbReference type="Proteomes" id="UP000032803"/>
    </source>
</evidence>
<dbReference type="InterPro" id="IPR051686">
    <property type="entry name" value="Lipoprotein_DolP"/>
</dbReference>
<feature type="domain" description="BON" evidence="2">
    <location>
        <begin position="34"/>
        <end position="101"/>
    </location>
</feature>
<dbReference type="HOGENOM" id="CLU_098552_3_0_6"/>
<sequence length="101" mass="10777">MLRMIKLFATALLLSIITACAATPTSESTGQYLDSAAVTAKVKAELVDKLGAKGFTIKVKTYKDQVQLSGFVNSAVIKQRAGIIAGNVEGVRHVRNDLIVK</sequence>
<keyword evidence="1" id="KW-0732">Signal</keyword>
<dbReference type="KEGG" id="lha:LHA_2326"/>
<dbReference type="PANTHER" id="PTHR34606">
    <property type="entry name" value="BON DOMAIN-CONTAINING PROTEIN"/>
    <property type="match status" value="1"/>
</dbReference>
<proteinExistence type="predicted"/>
<dbReference type="PANTHER" id="PTHR34606:SF16">
    <property type="entry name" value="BON DOMAIN-CONTAINING PROTEIN"/>
    <property type="match status" value="1"/>
</dbReference>
<dbReference type="RefSeq" id="WP_045106565.1">
    <property type="nucleotide sequence ID" value="NZ_LN681225.1"/>
</dbReference>
<protein>
    <recommendedName>
        <fullName evidence="2">BON domain-containing protein</fullName>
    </recommendedName>
</protein>
<dbReference type="PATRIC" id="fig|449.7.peg.133"/>
<dbReference type="AlphaFoldDB" id="A0A0A8UR47"/>
<dbReference type="OrthoDB" id="7360581at2"/>
<evidence type="ECO:0000259" key="2">
    <source>
        <dbReference type="PROSITE" id="PS50914"/>
    </source>
</evidence>
<feature type="signal peptide" evidence="1">
    <location>
        <begin position="1"/>
        <end position="21"/>
    </location>
</feature>
<dbReference type="PROSITE" id="PS50914">
    <property type="entry name" value="BON"/>
    <property type="match status" value="1"/>
</dbReference>